<dbReference type="InterPro" id="IPR008906">
    <property type="entry name" value="HATC_C_dom"/>
</dbReference>
<evidence type="ECO:0000259" key="1">
    <source>
        <dbReference type="Pfam" id="PF05699"/>
    </source>
</evidence>
<dbReference type="OMA" id="NEALACH"/>
<dbReference type="Proteomes" id="UP000053097">
    <property type="component" value="Unassembled WGS sequence"/>
</dbReference>
<evidence type="ECO:0000313" key="2">
    <source>
        <dbReference type="EMBL" id="EZA62938.1"/>
    </source>
</evidence>
<dbReference type="SUPFAM" id="SSF53098">
    <property type="entry name" value="Ribonuclease H-like"/>
    <property type="match status" value="1"/>
</dbReference>
<accession>A0A026X4A3</accession>
<dbReference type="OrthoDB" id="6615327at2759"/>
<dbReference type="GO" id="GO:0046983">
    <property type="term" value="F:protein dimerization activity"/>
    <property type="evidence" value="ECO:0007669"/>
    <property type="project" value="InterPro"/>
</dbReference>
<dbReference type="GO" id="GO:0006357">
    <property type="term" value="P:regulation of transcription by RNA polymerase II"/>
    <property type="evidence" value="ECO:0007669"/>
    <property type="project" value="TreeGrafter"/>
</dbReference>
<dbReference type="GO" id="GO:0005634">
    <property type="term" value="C:nucleus"/>
    <property type="evidence" value="ECO:0007669"/>
    <property type="project" value="TreeGrafter"/>
</dbReference>
<sequence length="342" mass="39080">MQLVVNEALACHQDIQEICQKAGKLVGHFRHSNVTTTDWQSKQAQLNIKSSKLIQSVKTRWNSTLEMLERLIANRLPISNVLTDRNVTTSIVARKLEITEVQWVQMEELVNLLRPLQMATTVFCGDNYSPASIVRPLIWKIVRHHMQPIPEDSDSATTFKIFVSTELGNHFKLTEWENFSNVSARLTASFLDPRSKNLEDELTETIQKVQEHVRTLLDAEPVNTTSNAEDDPRKAVHKTALEFLFYQPVRCLNDIESQLQAYLTEPQLRFDLDHLEWWKTRADKFPALAILAKKYLCIPATSASAERTFSTAGNIVTSKRNCLSPENVNMLVFLLQNKSVYA</sequence>
<feature type="domain" description="HAT C-terminal dimerisation" evidence="1">
    <location>
        <begin position="259"/>
        <end position="336"/>
    </location>
</feature>
<organism evidence="2 3">
    <name type="scientific">Ooceraea biroi</name>
    <name type="common">Clonal raider ant</name>
    <name type="synonym">Cerapachys biroi</name>
    <dbReference type="NCBI Taxonomy" id="2015173"/>
    <lineage>
        <taxon>Eukaryota</taxon>
        <taxon>Metazoa</taxon>
        <taxon>Ecdysozoa</taxon>
        <taxon>Arthropoda</taxon>
        <taxon>Hexapoda</taxon>
        <taxon>Insecta</taxon>
        <taxon>Pterygota</taxon>
        <taxon>Neoptera</taxon>
        <taxon>Endopterygota</taxon>
        <taxon>Hymenoptera</taxon>
        <taxon>Apocrita</taxon>
        <taxon>Aculeata</taxon>
        <taxon>Formicoidea</taxon>
        <taxon>Formicidae</taxon>
        <taxon>Dorylinae</taxon>
        <taxon>Ooceraea</taxon>
    </lineage>
</organism>
<dbReference type="InterPro" id="IPR052717">
    <property type="entry name" value="Vacuolar_transposase_reg"/>
</dbReference>
<name>A0A026X4A3_OOCBI</name>
<dbReference type="EMBL" id="KK107012">
    <property type="protein sequence ID" value="EZA62938.1"/>
    <property type="molecule type" value="Genomic_DNA"/>
</dbReference>
<evidence type="ECO:0000313" key="3">
    <source>
        <dbReference type="Proteomes" id="UP000053097"/>
    </source>
</evidence>
<reference evidence="2 3" key="1">
    <citation type="journal article" date="2014" name="Curr. Biol.">
        <title>The genome of the clonal raider ant Cerapachys biroi.</title>
        <authorList>
            <person name="Oxley P.R."/>
            <person name="Ji L."/>
            <person name="Fetter-Pruneda I."/>
            <person name="McKenzie S.K."/>
            <person name="Li C."/>
            <person name="Hu H."/>
            <person name="Zhang G."/>
            <person name="Kronauer D.J."/>
        </authorList>
    </citation>
    <scope>NUCLEOTIDE SEQUENCE [LARGE SCALE GENOMIC DNA]</scope>
</reference>
<proteinExistence type="predicted"/>
<dbReference type="STRING" id="2015173.A0A026X4A3"/>
<protein>
    <submittedName>
        <fullName evidence="2">Zinc finger BED domain-containing protein</fullName>
    </submittedName>
</protein>
<dbReference type="Pfam" id="PF05699">
    <property type="entry name" value="Dimer_Tnp_hAT"/>
    <property type="match status" value="1"/>
</dbReference>
<gene>
    <name evidence="2" type="ORF">X777_15530</name>
</gene>
<dbReference type="AlphaFoldDB" id="A0A026X4A3"/>
<dbReference type="PANTHER" id="PTHR46169">
    <property type="entry name" value="DNA REPLICATION-RELATED ELEMENT FACTOR, ISOFORM A"/>
    <property type="match status" value="1"/>
</dbReference>
<dbReference type="InterPro" id="IPR012337">
    <property type="entry name" value="RNaseH-like_sf"/>
</dbReference>
<keyword evidence="3" id="KW-1185">Reference proteome</keyword>
<dbReference type="PANTHER" id="PTHR46169:SF29">
    <property type="entry name" value="DNA REPLICATION-RELATED ELEMENT FACTOR, ISOFORM A"/>
    <property type="match status" value="1"/>
</dbReference>